<organism evidence="2">
    <name type="scientific">Bradyrhizobium septentrionale</name>
    <dbReference type="NCBI Taxonomy" id="1404411"/>
    <lineage>
        <taxon>Bacteria</taxon>
        <taxon>Pseudomonadati</taxon>
        <taxon>Pseudomonadota</taxon>
        <taxon>Alphaproteobacteria</taxon>
        <taxon>Hyphomicrobiales</taxon>
        <taxon>Nitrobacteraceae</taxon>
        <taxon>Bradyrhizobium</taxon>
    </lineage>
</organism>
<sequence length="188" mass="19847">MPDYSLVPVDHQPDFDDYSLVPVDHDPFAADGVIQQAQIQQDQAQPQGPAQQQPPAGAGPTLDQGAAKTAPFSGHANPTPTDALPSHGRAIPLLENGKVDSYFYARNSTGTPPEGPQVTTANRNLTITATDSAKPTNFGGVYGHTLTFSEPGSNNLRTITAADPTGLLVATPVEDNPNLLSVREYKGY</sequence>
<proteinExistence type="predicted"/>
<reference evidence="3" key="2">
    <citation type="journal article" date="2021" name="Int. J. Syst. Evol. Microbiol.">
        <title>Bradyrhizobium septentrionale sp. nov. (sv. septentrionale) and Bradyrhizobium quebecense sp. nov. (sv. septentrionale) associated with legumes native to Canada possess rearranged symbiosis genes and numerous insertion sequences.</title>
        <authorList>
            <person name="Bromfield E.S.P."/>
            <person name="Cloutier S."/>
        </authorList>
    </citation>
    <scope>NUCLEOTIDE SEQUENCE</scope>
    <source>
        <strain evidence="3">5S5</strain>
    </source>
</reference>
<evidence type="ECO:0000313" key="4">
    <source>
        <dbReference type="Proteomes" id="UP001432046"/>
    </source>
</evidence>
<feature type="region of interest" description="Disordered" evidence="1">
    <location>
        <begin position="1"/>
        <end position="89"/>
    </location>
</feature>
<name>A0A974A5R1_9BRAD</name>
<dbReference type="EMBL" id="JAAOLE020000001">
    <property type="protein sequence ID" value="NVI49590.1"/>
    <property type="molecule type" value="Genomic_DNA"/>
</dbReference>
<gene>
    <name evidence="2" type="ORF">HAP48_043485</name>
    <name evidence="3" type="ORF">WDK88_02555</name>
</gene>
<evidence type="ECO:0000313" key="2">
    <source>
        <dbReference type="EMBL" id="NVI49590.1"/>
    </source>
</evidence>
<keyword evidence="4" id="KW-1185">Reference proteome</keyword>
<accession>A0A974A5R1</accession>
<dbReference type="RefSeq" id="WP_166213500.1">
    <property type="nucleotide sequence ID" value="NZ_CP088285.1"/>
</dbReference>
<protein>
    <submittedName>
        <fullName evidence="2">Uncharacterized protein</fullName>
    </submittedName>
</protein>
<dbReference type="EMBL" id="CP147711">
    <property type="protein sequence ID" value="WXC80556.1"/>
    <property type="molecule type" value="Genomic_DNA"/>
</dbReference>
<dbReference type="AlphaFoldDB" id="A0A974A5R1"/>
<reference evidence="2" key="1">
    <citation type="submission" date="2020-06" db="EMBL/GenBank/DDBJ databases">
        <title>Whole Genome Sequence of Bradyrhizobium sp. Strain 1S1.</title>
        <authorList>
            <person name="Bromfield E.S.P."/>
            <person name="Cloutier S."/>
        </authorList>
    </citation>
    <scope>NUCLEOTIDE SEQUENCE [LARGE SCALE GENOMIC DNA]</scope>
    <source>
        <strain evidence="2">1S1</strain>
    </source>
</reference>
<reference evidence="3" key="3">
    <citation type="submission" date="2024-03" db="EMBL/GenBank/DDBJ databases">
        <authorList>
            <person name="Bromfield E.S.P."/>
            <person name="Cloutier S."/>
        </authorList>
    </citation>
    <scope>NUCLEOTIDE SEQUENCE</scope>
    <source>
        <strain evidence="3">5S5</strain>
    </source>
</reference>
<dbReference type="Proteomes" id="UP001432046">
    <property type="component" value="Chromosome"/>
</dbReference>
<feature type="compositionally biased region" description="Low complexity" evidence="1">
    <location>
        <begin position="29"/>
        <end position="60"/>
    </location>
</feature>
<evidence type="ECO:0000313" key="3">
    <source>
        <dbReference type="EMBL" id="WXC80556.1"/>
    </source>
</evidence>
<evidence type="ECO:0000256" key="1">
    <source>
        <dbReference type="SAM" id="MobiDB-lite"/>
    </source>
</evidence>